<dbReference type="PANTHER" id="PTHR21600:SF71">
    <property type="entry name" value="PSEUDOURIDINE SYNTHASE"/>
    <property type="match status" value="1"/>
</dbReference>
<evidence type="ECO:0000256" key="2">
    <source>
        <dbReference type="ARBA" id="ARBA00010876"/>
    </source>
</evidence>
<feature type="domain" description="Pseudouridine synthase RsuA/RluA-like" evidence="6">
    <location>
        <begin position="210"/>
        <end position="359"/>
    </location>
</feature>
<keyword evidence="8" id="KW-1185">Reference proteome</keyword>
<dbReference type="InterPro" id="IPR020103">
    <property type="entry name" value="PsdUridine_synth_cat_dom_sf"/>
</dbReference>
<evidence type="ECO:0000256" key="5">
    <source>
        <dbReference type="SAM" id="MobiDB-lite"/>
    </source>
</evidence>
<evidence type="ECO:0000256" key="4">
    <source>
        <dbReference type="ARBA" id="ARBA00033164"/>
    </source>
</evidence>
<keyword evidence="7" id="KW-0413">Isomerase</keyword>
<comment type="caution">
    <text evidence="7">The sequence shown here is derived from an EMBL/GenBank/DDBJ whole genome shotgun (WGS) entry which is preliminary data.</text>
</comment>
<evidence type="ECO:0000259" key="6">
    <source>
        <dbReference type="Pfam" id="PF00849"/>
    </source>
</evidence>
<evidence type="ECO:0000256" key="3">
    <source>
        <dbReference type="ARBA" id="ARBA00031870"/>
    </source>
</evidence>
<evidence type="ECO:0000313" key="8">
    <source>
        <dbReference type="Proteomes" id="UP001595755"/>
    </source>
</evidence>
<dbReference type="SUPFAM" id="SSF55120">
    <property type="entry name" value="Pseudouridine synthase"/>
    <property type="match status" value="1"/>
</dbReference>
<dbReference type="InterPro" id="IPR006145">
    <property type="entry name" value="PsdUridine_synth_RsuA/RluA"/>
</dbReference>
<dbReference type="NCBIfam" id="TIGR00005">
    <property type="entry name" value="rluA_subfam"/>
    <property type="match status" value="1"/>
</dbReference>
<feature type="region of interest" description="Disordered" evidence="5">
    <location>
        <begin position="1"/>
        <end position="128"/>
    </location>
</feature>
<dbReference type="PANTHER" id="PTHR21600">
    <property type="entry name" value="MITOCHONDRIAL RNA PSEUDOURIDINE SYNTHASE"/>
    <property type="match status" value="1"/>
</dbReference>
<dbReference type="InterPro" id="IPR006225">
    <property type="entry name" value="PsdUridine_synth_RluC/D"/>
</dbReference>
<dbReference type="InterPro" id="IPR050188">
    <property type="entry name" value="RluA_PseudoU_synthase"/>
</dbReference>
<dbReference type="Gene3D" id="3.30.2350.10">
    <property type="entry name" value="Pseudouridine synthase"/>
    <property type="match status" value="1"/>
</dbReference>
<protein>
    <recommendedName>
        <fullName evidence="3">RNA pseudouridylate synthase</fullName>
    </recommendedName>
    <alternativeName>
        <fullName evidence="4">RNA-uridine isomerase</fullName>
    </alternativeName>
</protein>
<dbReference type="EMBL" id="JBHSED010000009">
    <property type="protein sequence ID" value="MFC4303170.1"/>
    <property type="molecule type" value="Genomic_DNA"/>
</dbReference>
<organism evidence="7 8">
    <name type="scientific">Cohnella boryungensis</name>
    <dbReference type="NCBI Taxonomy" id="768479"/>
    <lineage>
        <taxon>Bacteria</taxon>
        <taxon>Bacillati</taxon>
        <taxon>Bacillota</taxon>
        <taxon>Bacilli</taxon>
        <taxon>Bacillales</taxon>
        <taxon>Paenibacillaceae</taxon>
        <taxon>Cohnella</taxon>
    </lineage>
</organism>
<proteinExistence type="inferred from homology"/>
<feature type="compositionally biased region" description="Basic and acidic residues" evidence="5">
    <location>
        <begin position="301"/>
        <end position="311"/>
    </location>
</feature>
<reference evidence="8" key="1">
    <citation type="journal article" date="2019" name="Int. J. Syst. Evol. Microbiol.">
        <title>The Global Catalogue of Microorganisms (GCM) 10K type strain sequencing project: providing services to taxonomists for standard genome sequencing and annotation.</title>
        <authorList>
            <consortium name="The Broad Institute Genomics Platform"/>
            <consortium name="The Broad Institute Genome Sequencing Center for Infectious Disease"/>
            <person name="Wu L."/>
            <person name="Ma J."/>
        </authorList>
    </citation>
    <scope>NUCLEOTIDE SEQUENCE [LARGE SCALE GENOMIC DNA]</scope>
    <source>
        <strain evidence="8">CGMCC 4.1641</strain>
    </source>
</reference>
<feature type="compositionally biased region" description="Gly residues" evidence="5">
    <location>
        <begin position="14"/>
        <end position="24"/>
    </location>
</feature>
<dbReference type="GO" id="GO:0016853">
    <property type="term" value="F:isomerase activity"/>
    <property type="evidence" value="ECO:0007669"/>
    <property type="project" value="UniProtKB-KW"/>
</dbReference>
<feature type="region of interest" description="Disordered" evidence="5">
    <location>
        <begin position="301"/>
        <end position="320"/>
    </location>
</feature>
<dbReference type="RefSeq" id="WP_378126484.1">
    <property type="nucleotide sequence ID" value="NZ_JBHSED010000009.1"/>
</dbReference>
<comment type="similarity">
    <text evidence="2">Belongs to the pseudouridine synthase RluA family.</text>
</comment>
<sequence>MSGAGRNRQRGGYKQNGGQEGNGRGRSAADSRSGSGGRSGTTRRPEGLSAGGRRNERAAKAESYGRGERKERPGEGRVRAEGYAQRQGKPGGRTAAPGKQRQTGPSPAAKRPAVQGGGGQGGSRQPLLGMGRIKGEWLDIRLPEHLVGAPISVIAKHLPLQPKLISKLMHERGCLLQGPSLRLHLFPRESRDYPSDWMELNILYEDEFTLVVNKPAGIEVHPSEKGQRKTLAHAVAAYYEMTGKDLRIRHVHRIDKDTTGPVLYAKNEFAHYQYDKGMREKSIERIYVALVEGGVEGDRGRINKPIGQDRHHSTRRRVSETGDPAVTHFEVAERFADHTWVRLRLETGRTHQIRVHMASINHPLAGDGLYGGKRGIISRQALHGERLIWRHPWTGEKQQAAAPLPDDLLQALERLRRE</sequence>
<evidence type="ECO:0000313" key="7">
    <source>
        <dbReference type="EMBL" id="MFC4303170.1"/>
    </source>
</evidence>
<gene>
    <name evidence="7" type="ORF">ACFO1S_06870</name>
</gene>
<feature type="compositionally biased region" description="Basic and acidic residues" evidence="5">
    <location>
        <begin position="53"/>
        <end position="80"/>
    </location>
</feature>
<evidence type="ECO:0000256" key="1">
    <source>
        <dbReference type="ARBA" id="ARBA00000073"/>
    </source>
</evidence>
<accession>A0ABV8S7U5</accession>
<dbReference type="Pfam" id="PF00849">
    <property type="entry name" value="PseudoU_synth_2"/>
    <property type="match status" value="1"/>
</dbReference>
<dbReference type="CDD" id="cd02869">
    <property type="entry name" value="PseudoU_synth_RluA_like"/>
    <property type="match status" value="1"/>
</dbReference>
<name>A0ABV8S7U5_9BACL</name>
<comment type="catalytic activity">
    <reaction evidence="1">
        <text>a uridine in RNA = a pseudouridine in RNA</text>
        <dbReference type="Rhea" id="RHEA:48348"/>
        <dbReference type="Rhea" id="RHEA-COMP:12068"/>
        <dbReference type="Rhea" id="RHEA-COMP:12069"/>
        <dbReference type="ChEBI" id="CHEBI:65314"/>
        <dbReference type="ChEBI" id="CHEBI:65315"/>
    </reaction>
</comment>
<dbReference type="Proteomes" id="UP001595755">
    <property type="component" value="Unassembled WGS sequence"/>
</dbReference>